<dbReference type="EMBL" id="JBBKAK010000001">
    <property type="protein sequence ID" value="MEJ8672691.1"/>
    <property type="molecule type" value="Genomic_DNA"/>
</dbReference>
<reference evidence="2 3" key="1">
    <citation type="submission" date="2024-03" db="EMBL/GenBank/DDBJ databases">
        <title>Novel Streptomyces species of biotechnological and ecological value are a feature of Machair soil.</title>
        <authorList>
            <person name="Prole J.R."/>
            <person name="Goodfellow M."/>
            <person name="Allenby N."/>
            <person name="Ward A.C."/>
        </authorList>
    </citation>
    <scope>NUCLEOTIDE SEQUENCE [LARGE SCALE GENOMIC DNA]</scope>
    <source>
        <strain evidence="2 3">MS1.AVA.1</strain>
    </source>
</reference>
<dbReference type="SUPFAM" id="SSF55681">
    <property type="entry name" value="Class II aaRS and biotin synthetases"/>
    <property type="match status" value="1"/>
</dbReference>
<comment type="caution">
    <text evidence="2">The sequence shown here is derived from an EMBL/GenBank/DDBJ whole genome shotgun (WGS) entry which is preliminary data.</text>
</comment>
<evidence type="ECO:0000313" key="3">
    <source>
        <dbReference type="Proteomes" id="UP001376459"/>
    </source>
</evidence>
<dbReference type="InterPro" id="IPR045864">
    <property type="entry name" value="aa-tRNA-synth_II/BPL/LPL"/>
</dbReference>
<dbReference type="InterPro" id="IPR006195">
    <property type="entry name" value="aa-tRNA-synth_II"/>
</dbReference>
<proteinExistence type="predicted"/>
<sequence length="406" mass="44809">MTRIPLTTPVPSALADELAKRVYFISDAITGFSLIRSGDEITGVDMITETSSPVDPVELARKLHVVVTNDVLGQRHVEPKVVWRAATPGTARYAFDELLARGAATELGEGQIALGEPVLSLMDHLDGAIRALVMAEFGAREYRYPTLMTADALRRTGYAESFPQLLMFVSRLHGDVDSYQGFLDSLAESGDLSEALREHGGGFDHCLPPTMCFHTYHQFADRTLPAPSLVVTACGKSFRHESRYRRSLERLWDFTIREIVFLGSPEFVLSSRTRLMEGVYALMESLGLGGRCEVASDPFFLNEGTAARTWSQRLLEQKYELRLPLDEEAEGGSVGSEDRPRDVSVASFNYHEQFFGRSFGILDAVGEPVFTGCAGFGLERLAFAFLCRHGVDPEGWPTAVRTAVAL</sequence>
<evidence type="ECO:0000313" key="2">
    <source>
        <dbReference type="EMBL" id="MEJ8672691.1"/>
    </source>
</evidence>
<feature type="domain" description="Aminoacyl-transfer RNA synthetases class-II family profile" evidence="1">
    <location>
        <begin position="125"/>
        <end position="393"/>
    </location>
</feature>
<protein>
    <recommendedName>
        <fullName evidence="1">Aminoacyl-transfer RNA synthetases class-II family profile domain-containing protein</fullName>
    </recommendedName>
</protein>
<accession>A0ABU8UUW1</accession>
<dbReference type="PROSITE" id="PS50862">
    <property type="entry name" value="AA_TRNA_LIGASE_II"/>
    <property type="match status" value="1"/>
</dbReference>
<name>A0ABU8UUW1_9ACTN</name>
<organism evidence="2 3">
    <name type="scientific">Streptomyces machairae</name>
    <dbReference type="NCBI Taxonomy" id="3134109"/>
    <lineage>
        <taxon>Bacteria</taxon>
        <taxon>Bacillati</taxon>
        <taxon>Actinomycetota</taxon>
        <taxon>Actinomycetes</taxon>
        <taxon>Kitasatosporales</taxon>
        <taxon>Streptomycetaceae</taxon>
        <taxon>Streptomyces</taxon>
    </lineage>
</organism>
<keyword evidence="3" id="KW-1185">Reference proteome</keyword>
<dbReference type="Proteomes" id="UP001376459">
    <property type="component" value="Unassembled WGS sequence"/>
</dbReference>
<gene>
    <name evidence="2" type="ORF">WKI71_43220</name>
</gene>
<evidence type="ECO:0000259" key="1">
    <source>
        <dbReference type="PROSITE" id="PS50862"/>
    </source>
</evidence>
<dbReference type="Gene3D" id="3.30.930.10">
    <property type="entry name" value="Bira Bifunctional Protein, Domain 2"/>
    <property type="match status" value="1"/>
</dbReference>